<proteinExistence type="predicted"/>
<dbReference type="EMBL" id="JAOVZV010000001">
    <property type="protein sequence ID" value="MCX8530806.1"/>
    <property type="molecule type" value="Genomic_DNA"/>
</dbReference>
<protein>
    <submittedName>
        <fullName evidence="2">Uncharacterized protein</fullName>
    </submittedName>
</protein>
<name>A0ABT3XY65_9FLAO</name>
<accession>A0ABT3XY65</accession>
<comment type="caution">
    <text evidence="2">The sequence shown here is derived from an EMBL/GenBank/DDBJ whole genome shotgun (WGS) entry which is preliminary data.</text>
</comment>
<dbReference type="RefSeq" id="WP_267279485.1">
    <property type="nucleotide sequence ID" value="NZ_JAOVZV010000001.1"/>
</dbReference>
<keyword evidence="1" id="KW-0732">Signal</keyword>
<organism evidence="2 3">
    <name type="scientific">Chryseobacterium luquanense</name>
    <dbReference type="NCBI Taxonomy" id="2983766"/>
    <lineage>
        <taxon>Bacteria</taxon>
        <taxon>Pseudomonadati</taxon>
        <taxon>Bacteroidota</taxon>
        <taxon>Flavobacteriia</taxon>
        <taxon>Flavobacteriales</taxon>
        <taxon>Weeksellaceae</taxon>
        <taxon>Chryseobacterium group</taxon>
        <taxon>Chryseobacterium</taxon>
    </lineage>
</organism>
<reference evidence="2" key="1">
    <citation type="submission" date="2022-10" db="EMBL/GenBank/DDBJ databases">
        <title>Chryseobacterium sp. nov., a novel bacterial species.</title>
        <authorList>
            <person name="Cao Y."/>
        </authorList>
    </citation>
    <scope>NUCLEOTIDE SEQUENCE</scope>
    <source>
        <strain evidence="2">KC 927</strain>
    </source>
</reference>
<feature type="chain" id="PRO_5046901326" evidence="1">
    <location>
        <begin position="16"/>
        <end position="150"/>
    </location>
</feature>
<feature type="signal peptide" evidence="1">
    <location>
        <begin position="1"/>
        <end position="15"/>
    </location>
</feature>
<keyword evidence="3" id="KW-1185">Reference proteome</keyword>
<gene>
    <name evidence="2" type="ORF">OEA66_00400</name>
</gene>
<dbReference type="Proteomes" id="UP001070176">
    <property type="component" value="Unassembled WGS sequence"/>
</dbReference>
<evidence type="ECO:0000313" key="2">
    <source>
        <dbReference type="EMBL" id="MCX8530806.1"/>
    </source>
</evidence>
<evidence type="ECO:0000256" key="1">
    <source>
        <dbReference type="SAM" id="SignalP"/>
    </source>
</evidence>
<sequence>MWKFLLLFFAGLVSAQQTCKLSFESNSLTKENEIIFIVKNNTDRRIRIPADYASVWIRAVDIQIYNDINRKYEMTGYSFDDATCLDTKKCLGRMIFLKKGDSKRYVIKIIPGIVSKAFKKSGKYRFKLSFDTYVFSGCNNYVTDWQFFQN</sequence>
<evidence type="ECO:0000313" key="3">
    <source>
        <dbReference type="Proteomes" id="UP001070176"/>
    </source>
</evidence>